<evidence type="ECO:0000313" key="5">
    <source>
        <dbReference type="Proteomes" id="UP000515151"/>
    </source>
</evidence>
<dbReference type="GO" id="GO:0009451">
    <property type="term" value="P:RNA modification"/>
    <property type="evidence" value="ECO:0007669"/>
    <property type="project" value="InterPro"/>
</dbReference>
<dbReference type="InterPro" id="IPR002885">
    <property type="entry name" value="PPR_rpt"/>
</dbReference>
<evidence type="ECO:0000313" key="4">
    <source>
        <dbReference type="Proteomes" id="UP000197138"/>
    </source>
</evidence>
<dbReference type="GeneID" id="116202611"/>
<dbReference type="Pfam" id="PF13041">
    <property type="entry name" value="PPR_2"/>
    <property type="match status" value="2"/>
</dbReference>
<evidence type="ECO:0000256" key="1">
    <source>
        <dbReference type="ARBA" id="ARBA00022737"/>
    </source>
</evidence>
<dbReference type="PANTHER" id="PTHR47926:SF452">
    <property type="entry name" value="PENTATRICOPEPTIDE REPEAT-CONTAINING PROTEIN"/>
    <property type="match status" value="1"/>
</dbReference>
<reference evidence="5" key="3">
    <citation type="journal article" date="2020" name="Plant Biotechnol. J.">
        <title>The pomegranate (Punica granatum L.) draft genome dissects genetic divergence between soft- and hard-seeded cultivars.</title>
        <authorList>
            <person name="Luo X."/>
            <person name="Li H."/>
            <person name="Wu Z."/>
            <person name="Yao W."/>
            <person name="Zhao P."/>
            <person name="Cao D."/>
            <person name="Yu H."/>
            <person name="Li K."/>
            <person name="Poudel K."/>
            <person name="Zhao D."/>
            <person name="Zhang F."/>
            <person name="Xia X."/>
            <person name="Chen L."/>
            <person name="Wang Q."/>
            <person name="Jing D."/>
            <person name="Cao S."/>
        </authorList>
    </citation>
    <scope>NUCLEOTIDE SEQUENCE [LARGE SCALE GENOMIC DNA]</scope>
</reference>
<dbReference type="FunFam" id="1.25.40.10:FF:000348">
    <property type="entry name" value="Pentatricopeptide repeat-containing protein chloroplastic"/>
    <property type="match status" value="1"/>
</dbReference>
<dbReference type="Proteomes" id="UP000515151">
    <property type="component" value="Chromosome 4"/>
</dbReference>
<dbReference type="Gene3D" id="1.25.40.10">
    <property type="entry name" value="Tetratricopeptide repeat domain"/>
    <property type="match status" value="3"/>
</dbReference>
<feature type="repeat" description="PPR" evidence="2">
    <location>
        <begin position="276"/>
        <end position="310"/>
    </location>
</feature>
<accession>A0A218WRQ3</accession>
<gene>
    <name evidence="6" type="primary">LOC116202611</name>
    <name evidence="3" type="ORF">CDL15_Pgr012644</name>
</gene>
<evidence type="ECO:0000256" key="2">
    <source>
        <dbReference type="PROSITE-ProRule" id="PRU00708"/>
    </source>
</evidence>
<dbReference type="EMBL" id="MTKT01003397">
    <property type="protein sequence ID" value="OWM75158.1"/>
    <property type="molecule type" value="Genomic_DNA"/>
</dbReference>
<name>A0A218WRQ3_PUNGR</name>
<dbReference type="PROSITE" id="PS51375">
    <property type="entry name" value="PPR"/>
    <property type="match status" value="3"/>
</dbReference>
<evidence type="ECO:0000313" key="6">
    <source>
        <dbReference type="RefSeq" id="XP_031390072.1"/>
    </source>
</evidence>
<proteinExistence type="predicted"/>
<dbReference type="RefSeq" id="XP_031390072.1">
    <property type="nucleotide sequence ID" value="XM_031534212.1"/>
</dbReference>
<protein>
    <submittedName>
        <fullName evidence="6">Pentatricopeptide repeat-containing protein At5g66520-like</fullName>
    </submittedName>
</protein>
<reference evidence="3" key="2">
    <citation type="submission" date="2017-06" db="EMBL/GenBank/DDBJ databases">
        <title>The pomegranate genome and the genomics of punicalagin biosynthesis.</title>
        <authorList>
            <person name="Xu C."/>
        </authorList>
    </citation>
    <scope>NUCLEOTIDE SEQUENCE [LARGE SCALE GENOMIC DNA]</scope>
    <source>
        <tissue evidence="3">Fresh leaf</tissue>
    </source>
</reference>
<dbReference type="NCBIfam" id="TIGR00756">
    <property type="entry name" value="PPR"/>
    <property type="match status" value="4"/>
</dbReference>
<feature type="repeat" description="PPR" evidence="2">
    <location>
        <begin position="241"/>
        <end position="275"/>
    </location>
</feature>
<dbReference type="FunFam" id="1.25.40.10:FF:000790">
    <property type="entry name" value="Pentatricopeptide repeat-containing protein"/>
    <property type="match status" value="1"/>
</dbReference>
<dbReference type="PANTHER" id="PTHR47926">
    <property type="entry name" value="PENTATRICOPEPTIDE REPEAT-CONTAINING PROTEIN"/>
    <property type="match status" value="1"/>
</dbReference>
<dbReference type="Proteomes" id="UP000197138">
    <property type="component" value="Unassembled WGS sequence"/>
</dbReference>
<dbReference type="InterPro" id="IPR046960">
    <property type="entry name" value="PPR_At4g14850-like_plant"/>
</dbReference>
<reference evidence="4" key="1">
    <citation type="journal article" date="2017" name="Plant J.">
        <title>The pomegranate (Punica granatum L.) genome and the genomics of punicalagin biosynthesis.</title>
        <authorList>
            <person name="Qin G."/>
            <person name="Xu C."/>
            <person name="Ming R."/>
            <person name="Tang H."/>
            <person name="Guyot R."/>
            <person name="Kramer E.M."/>
            <person name="Hu Y."/>
            <person name="Yi X."/>
            <person name="Qi Y."/>
            <person name="Xu X."/>
            <person name="Gao Z."/>
            <person name="Pan H."/>
            <person name="Jian J."/>
            <person name="Tian Y."/>
            <person name="Yue Z."/>
            <person name="Xu Y."/>
        </authorList>
    </citation>
    <scope>NUCLEOTIDE SEQUENCE [LARGE SCALE GENOMIC DNA]</scope>
    <source>
        <strain evidence="4">cv. Dabenzi</strain>
    </source>
</reference>
<keyword evidence="5" id="KW-1185">Reference proteome</keyword>
<dbReference type="InterPro" id="IPR011990">
    <property type="entry name" value="TPR-like_helical_dom_sf"/>
</dbReference>
<organism evidence="3 4">
    <name type="scientific">Punica granatum</name>
    <name type="common">Pomegranate</name>
    <dbReference type="NCBI Taxonomy" id="22663"/>
    <lineage>
        <taxon>Eukaryota</taxon>
        <taxon>Viridiplantae</taxon>
        <taxon>Streptophyta</taxon>
        <taxon>Embryophyta</taxon>
        <taxon>Tracheophyta</taxon>
        <taxon>Spermatophyta</taxon>
        <taxon>Magnoliopsida</taxon>
        <taxon>eudicotyledons</taxon>
        <taxon>Gunneridae</taxon>
        <taxon>Pentapetalae</taxon>
        <taxon>rosids</taxon>
        <taxon>malvids</taxon>
        <taxon>Myrtales</taxon>
        <taxon>Lythraceae</taxon>
        <taxon>Punica</taxon>
    </lineage>
</organism>
<dbReference type="OrthoDB" id="185373at2759"/>
<dbReference type="AlphaFoldDB" id="A0A218WRQ3"/>
<dbReference type="GO" id="GO:0003723">
    <property type="term" value="F:RNA binding"/>
    <property type="evidence" value="ECO:0007669"/>
    <property type="project" value="InterPro"/>
</dbReference>
<keyword evidence="1" id="KW-0677">Repeat</keyword>
<evidence type="ECO:0000313" key="3">
    <source>
        <dbReference type="EMBL" id="OWM75158.1"/>
    </source>
</evidence>
<dbReference type="Pfam" id="PF01535">
    <property type="entry name" value="PPR"/>
    <property type="match status" value="2"/>
</dbReference>
<reference evidence="6" key="4">
    <citation type="submission" date="2025-04" db="UniProtKB">
        <authorList>
            <consortium name="RefSeq"/>
        </authorList>
    </citation>
    <scope>IDENTIFICATION</scope>
    <source>
        <tissue evidence="6">Leaf</tissue>
    </source>
</reference>
<sequence>MLFKLTSSWSLAIRDAATSKGPHEALSLYTRMHRLSVPFDSFSVLFTLKSCTALRNPTLISHLHSHILKLGFSAHVYVATGLLNAYAALSLRDACKLFDEMPCKNTVTWNTMITCYARSGDVMAARRVFDEMPTRDVASWSAMITAFVNSCKWADGLGLFRRMMAGLAGVKPDQLTVGSVLSGCSQMGSLGLLVGMSIHSLVVKNGWEVNVKIGTPLIDMYSKCGLLKYALRLFNLMEERNVMTWTAMICGSAQNGHGMEAIALFEMMRNTGMQPNEMTFTGVLSACANAGLVEEGRRYFTMLRECGVEPRIQHYGCMVDLFGKAGFLVEAYEVIQKMEFEPNIVLWGSYLAACKTHKRFEMAERVIDRVMRVVRPDHDGGVYTLISDLYILSDKWDEAERIRQLMLDQTTRKVRGSSSIEARRQQMNSM</sequence>
<feature type="repeat" description="PPR" evidence="2">
    <location>
        <begin position="105"/>
        <end position="139"/>
    </location>
</feature>